<protein>
    <recommendedName>
        <fullName evidence="3">UspA domain-containing protein</fullName>
    </recommendedName>
</protein>
<dbReference type="Proteomes" id="UP001501729">
    <property type="component" value="Unassembled WGS sequence"/>
</dbReference>
<dbReference type="GeneID" id="68616629"/>
<proteinExistence type="predicted"/>
<dbReference type="SUPFAM" id="SSF52402">
    <property type="entry name" value="Adenine nucleotide alpha hydrolases-like"/>
    <property type="match status" value="1"/>
</dbReference>
<sequence length="185" mass="20534">MAKSPATVTVEAFDDTVTIDDRSRNVIVHLTDTEIDQRLIREAGTYVVGTGGKLVLVSIMATGEFMERQRAYAPIAHLPTYSIRQAEESCRQNALKLGRQALEPLGIDYTAVGMVGRETDRLLTAAQQYDCGHLFLVDQPQSLLHRLVVRSLGRAITCKFDGLVTVLQSNCDDEISGKRRWTIRG</sequence>
<comment type="caution">
    <text evidence="1">The sequence shown here is derived from an EMBL/GenBank/DDBJ whole genome shotgun (WGS) entry which is preliminary data.</text>
</comment>
<organism evidence="1 2">
    <name type="scientific">Haladaptatus pallidirubidus</name>
    <dbReference type="NCBI Taxonomy" id="1008152"/>
    <lineage>
        <taxon>Archaea</taxon>
        <taxon>Methanobacteriati</taxon>
        <taxon>Methanobacteriota</taxon>
        <taxon>Stenosarchaea group</taxon>
        <taxon>Halobacteria</taxon>
        <taxon>Halobacteriales</taxon>
        <taxon>Haladaptataceae</taxon>
        <taxon>Haladaptatus</taxon>
    </lineage>
</organism>
<accession>A0AAV3UH00</accession>
<reference evidence="1 2" key="1">
    <citation type="journal article" date="2019" name="Int. J. Syst. Evol. Microbiol.">
        <title>The Global Catalogue of Microorganisms (GCM) 10K type strain sequencing project: providing services to taxonomists for standard genome sequencing and annotation.</title>
        <authorList>
            <consortium name="The Broad Institute Genomics Platform"/>
            <consortium name="The Broad Institute Genome Sequencing Center for Infectious Disease"/>
            <person name="Wu L."/>
            <person name="Ma J."/>
        </authorList>
    </citation>
    <scope>NUCLEOTIDE SEQUENCE [LARGE SCALE GENOMIC DNA]</scope>
    <source>
        <strain evidence="1 2">JCM 17504</strain>
    </source>
</reference>
<evidence type="ECO:0008006" key="3">
    <source>
        <dbReference type="Google" id="ProtNLM"/>
    </source>
</evidence>
<dbReference type="EMBL" id="BAABKX010000006">
    <property type="protein sequence ID" value="GAA5049597.1"/>
    <property type="molecule type" value="Genomic_DNA"/>
</dbReference>
<keyword evidence="2" id="KW-1185">Reference proteome</keyword>
<evidence type="ECO:0000313" key="2">
    <source>
        <dbReference type="Proteomes" id="UP001501729"/>
    </source>
</evidence>
<gene>
    <name evidence="1" type="ORF">GCM10025751_22580</name>
</gene>
<name>A0AAV3UH00_9EURY</name>
<evidence type="ECO:0000313" key="1">
    <source>
        <dbReference type="EMBL" id="GAA5049597.1"/>
    </source>
</evidence>
<dbReference type="AlphaFoldDB" id="A0AAV3UH00"/>
<dbReference type="RefSeq" id="WP_227778334.1">
    <property type="nucleotide sequence ID" value="NZ_BAABKX010000006.1"/>
</dbReference>